<proteinExistence type="predicted"/>
<name>A0A1M5G343_9FLAO</name>
<protein>
    <submittedName>
        <fullName evidence="1">Uncharacterized protein</fullName>
    </submittedName>
</protein>
<gene>
    <name evidence="1" type="ORF">SAMN02787073_3219</name>
</gene>
<evidence type="ECO:0000313" key="1">
    <source>
        <dbReference type="EMBL" id="SHF98230.1"/>
    </source>
</evidence>
<dbReference type="AlphaFoldDB" id="A0A1M5G343"/>
<reference evidence="2" key="1">
    <citation type="submission" date="2016-11" db="EMBL/GenBank/DDBJ databases">
        <authorList>
            <person name="Varghese N."/>
            <person name="Submissions S."/>
        </authorList>
    </citation>
    <scope>NUCLEOTIDE SEQUENCE [LARGE SCALE GENOMIC DNA]</scope>
    <source>
        <strain evidence="2">YR203</strain>
    </source>
</reference>
<dbReference type="EMBL" id="FQVE01000004">
    <property type="protein sequence ID" value="SHF98230.1"/>
    <property type="molecule type" value="Genomic_DNA"/>
</dbReference>
<accession>A0A1M5G343</accession>
<dbReference type="Proteomes" id="UP000184108">
    <property type="component" value="Unassembled WGS sequence"/>
</dbReference>
<organism evidence="1 2">
    <name type="scientific">Chryseobacterium vrystaatense</name>
    <dbReference type="NCBI Taxonomy" id="307480"/>
    <lineage>
        <taxon>Bacteria</taxon>
        <taxon>Pseudomonadati</taxon>
        <taxon>Bacteroidota</taxon>
        <taxon>Flavobacteriia</taxon>
        <taxon>Flavobacteriales</taxon>
        <taxon>Weeksellaceae</taxon>
        <taxon>Chryseobacterium group</taxon>
        <taxon>Chryseobacterium</taxon>
    </lineage>
</organism>
<evidence type="ECO:0000313" key="2">
    <source>
        <dbReference type="Proteomes" id="UP000184108"/>
    </source>
</evidence>
<sequence length="47" mass="5561">MLLKYEFFNDINFGFRPQKNTIPYGNGISFLKLVQYRRTALRISAAF</sequence>